<accession>A0A494RQ86</accession>
<dbReference type="SUPFAM" id="SSF101738">
    <property type="entry name" value="SspB-like"/>
    <property type="match status" value="1"/>
</dbReference>
<evidence type="ECO:0000313" key="2">
    <source>
        <dbReference type="EMBL" id="AYG95694.1"/>
    </source>
</evidence>
<proteinExistence type="predicted"/>
<organism evidence="2 3">
    <name type="scientific">Brevundimonas naejangsanensis</name>
    <dbReference type="NCBI Taxonomy" id="588932"/>
    <lineage>
        <taxon>Bacteria</taxon>
        <taxon>Pseudomonadati</taxon>
        <taxon>Pseudomonadota</taxon>
        <taxon>Alphaproteobacteria</taxon>
        <taxon>Caulobacterales</taxon>
        <taxon>Caulobacteraceae</taxon>
        <taxon>Brevundimonas</taxon>
    </lineage>
</organism>
<dbReference type="InterPro" id="IPR007481">
    <property type="entry name" value="SspB"/>
</dbReference>
<dbReference type="OrthoDB" id="9800412at2"/>
<gene>
    <name evidence="2" type="ORF">D8I30_11245</name>
</gene>
<protein>
    <submittedName>
        <fullName evidence="2">Stringent starvation protein B</fullName>
    </submittedName>
</protein>
<dbReference type="EMBL" id="CP032707">
    <property type="protein sequence ID" value="AYG95694.1"/>
    <property type="molecule type" value="Genomic_DNA"/>
</dbReference>
<evidence type="ECO:0000313" key="3">
    <source>
        <dbReference type="Proteomes" id="UP000276984"/>
    </source>
</evidence>
<dbReference type="AlphaFoldDB" id="A0A494RQ86"/>
<feature type="region of interest" description="Disordered" evidence="1">
    <location>
        <begin position="132"/>
        <end position="165"/>
    </location>
</feature>
<feature type="compositionally biased region" description="Pro residues" evidence="1">
    <location>
        <begin position="134"/>
        <end position="149"/>
    </location>
</feature>
<dbReference type="RefSeq" id="WP_121482828.1">
    <property type="nucleotide sequence ID" value="NZ_CP032707.1"/>
</dbReference>
<reference evidence="2 3" key="1">
    <citation type="submission" date="2018-10" db="EMBL/GenBank/DDBJ databases">
        <title>Complete genome sequence of Brevundimonas naejangsanensis BRV3.</title>
        <authorList>
            <person name="Berrios L."/>
            <person name="Ely B."/>
        </authorList>
    </citation>
    <scope>NUCLEOTIDE SEQUENCE [LARGE SCALE GENOMIC DNA]</scope>
    <source>
        <strain evidence="2 3">BRV3</strain>
    </source>
</reference>
<dbReference type="Pfam" id="PF04386">
    <property type="entry name" value="SspB"/>
    <property type="match status" value="1"/>
</dbReference>
<sequence length="165" mass="18287">MTDQTPPVDEMHYEQLAQDALRGVIRLALERAAEPEGIPGAHHFYITFKTRAPGVSVPPDIIAKYPDEMTVVLQHQYWDLAVEHDLFSVMLKFGGAPKVLTVPYSAVVRFYDPSVQFLLQFDEPEIVEAEVAPLSPPARDPDAAPPPPAGDDGPKVVSLDQFRKK</sequence>
<evidence type="ECO:0000256" key="1">
    <source>
        <dbReference type="SAM" id="MobiDB-lite"/>
    </source>
</evidence>
<name>A0A494RQ86_9CAUL</name>
<dbReference type="Proteomes" id="UP000276984">
    <property type="component" value="Chromosome"/>
</dbReference>
<dbReference type="InterPro" id="IPR036760">
    <property type="entry name" value="SspB-like_sf"/>
</dbReference>
<keyword evidence="3" id="KW-1185">Reference proteome</keyword>
<dbReference type="Gene3D" id="2.30.30.220">
    <property type="entry name" value="SspB-like"/>
    <property type="match status" value="1"/>
</dbReference>